<dbReference type="PANTHER" id="PTHR23028">
    <property type="entry name" value="ACETYLTRANSFERASE"/>
    <property type="match status" value="1"/>
</dbReference>
<feature type="transmembrane region" description="Helical" evidence="1">
    <location>
        <begin position="158"/>
        <end position="177"/>
    </location>
</feature>
<evidence type="ECO:0000259" key="2">
    <source>
        <dbReference type="Pfam" id="PF01757"/>
    </source>
</evidence>
<name>A0A5M9I4U8_9FIRM</name>
<dbReference type="GO" id="GO:0016747">
    <property type="term" value="F:acyltransferase activity, transferring groups other than amino-acyl groups"/>
    <property type="evidence" value="ECO:0007669"/>
    <property type="project" value="InterPro"/>
</dbReference>
<dbReference type="Proteomes" id="UP000322025">
    <property type="component" value="Unassembled WGS sequence"/>
</dbReference>
<dbReference type="PANTHER" id="PTHR23028:SF53">
    <property type="entry name" value="ACYL_TRANSF_3 DOMAIN-CONTAINING PROTEIN"/>
    <property type="match status" value="1"/>
</dbReference>
<keyword evidence="4" id="KW-1185">Reference proteome</keyword>
<comment type="caution">
    <text evidence="3">The sequence shown here is derived from an EMBL/GenBank/DDBJ whole genome shotgun (WGS) entry which is preliminary data.</text>
</comment>
<keyword evidence="1" id="KW-0472">Membrane</keyword>
<dbReference type="GO" id="GO:0016020">
    <property type="term" value="C:membrane"/>
    <property type="evidence" value="ECO:0007669"/>
    <property type="project" value="TreeGrafter"/>
</dbReference>
<dbReference type="InterPro" id="IPR002656">
    <property type="entry name" value="Acyl_transf_3_dom"/>
</dbReference>
<reference evidence="3" key="1">
    <citation type="submission" date="2019-07" db="EMBL/GenBank/DDBJ databases">
        <authorList>
            <person name="Wongkuna S."/>
            <person name="Scaria J."/>
        </authorList>
    </citation>
    <scope>NUCLEOTIDE SEQUENCE [LARGE SCALE GENOMIC DNA]</scope>
    <source>
        <strain evidence="3">SW178</strain>
    </source>
</reference>
<dbReference type="EMBL" id="VMSO01000001">
    <property type="protein sequence ID" value="KAA8502781.1"/>
    <property type="molecule type" value="Genomic_DNA"/>
</dbReference>
<evidence type="ECO:0000313" key="3">
    <source>
        <dbReference type="EMBL" id="KAA8502781.1"/>
    </source>
</evidence>
<evidence type="ECO:0000313" key="4">
    <source>
        <dbReference type="Proteomes" id="UP000322025"/>
    </source>
</evidence>
<dbReference type="AlphaFoldDB" id="A0A5M9I4U8"/>
<feature type="transmembrane region" description="Helical" evidence="1">
    <location>
        <begin position="47"/>
        <end position="64"/>
    </location>
</feature>
<keyword evidence="1" id="KW-0812">Transmembrane</keyword>
<feature type="domain" description="Acyltransferase 3" evidence="2">
    <location>
        <begin position="7"/>
        <end position="308"/>
    </location>
</feature>
<feature type="transmembrane region" description="Helical" evidence="1">
    <location>
        <begin position="85"/>
        <end position="106"/>
    </location>
</feature>
<sequence>MKKYYGSADGLRTIACIGIVMMHVAENSTYSIQGYLYDTVIPSFTDFVFLFMMLSAFGMCCGYYNKMLSGKISLSEFYGRRFKKIFPFFAVLVLLDVVMSPSAGSFCEGFADLTLMFGFLPDPRSIAVIGVGWFLGLIFVFYICFPFFCVLIENGRRAWTVFGLSVVWHFMCLYYFGASRANVLYSACFFLAGGMIYLYREQIERWNKWAAAGLVLSAAVVYYVIGRNTAACLVLSAAFLIYAVSDQGKLLNNRITKFIGGISMELYLSHMVAFRLAEKLKLTSALGDGWEQYIFSVIIVLCGAAVFSLVLQKSLKKLGEKVSVTGRKITGQEER</sequence>
<dbReference type="RefSeq" id="WP_150309967.1">
    <property type="nucleotide sequence ID" value="NZ_VMSO01000001.1"/>
</dbReference>
<protein>
    <submittedName>
        <fullName evidence="3">Acyltransferase</fullName>
    </submittedName>
</protein>
<proteinExistence type="predicted"/>
<dbReference type="GO" id="GO:0000271">
    <property type="term" value="P:polysaccharide biosynthetic process"/>
    <property type="evidence" value="ECO:0007669"/>
    <property type="project" value="TreeGrafter"/>
</dbReference>
<feature type="transmembrane region" description="Helical" evidence="1">
    <location>
        <begin position="293"/>
        <end position="311"/>
    </location>
</feature>
<dbReference type="InterPro" id="IPR050879">
    <property type="entry name" value="Acyltransferase_3"/>
</dbReference>
<feature type="transmembrane region" description="Helical" evidence="1">
    <location>
        <begin position="183"/>
        <end position="199"/>
    </location>
</feature>
<keyword evidence="3" id="KW-0012">Acyltransferase</keyword>
<feature type="transmembrane region" description="Helical" evidence="1">
    <location>
        <begin position="126"/>
        <end position="151"/>
    </location>
</feature>
<evidence type="ECO:0000256" key="1">
    <source>
        <dbReference type="SAM" id="Phobius"/>
    </source>
</evidence>
<accession>A0A5M9I4U8</accession>
<dbReference type="OrthoDB" id="9806223at2"/>
<organism evidence="3 4">
    <name type="scientific">Mediterraneibacter catenae</name>
    <dbReference type="NCBI Taxonomy" id="2594882"/>
    <lineage>
        <taxon>Bacteria</taxon>
        <taxon>Bacillati</taxon>
        <taxon>Bacillota</taxon>
        <taxon>Clostridia</taxon>
        <taxon>Lachnospirales</taxon>
        <taxon>Lachnospiraceae</taxon>
        <taxon>Mediterraneibacter</taxon>
    </lineage>
</organism>
<keyword evidence="3" id="KW-0808">Transferase</keyword>
<dbReference type="Pfam" id="PF01757">
    <property type="entry name" value="Acyl_transf_3"/>
    <property type="match status" value="1"/>
</dbReference>
<feature type="transmembrane region" description="Helical" evidence="1">
    <location>
        <begin position="211"/>
        <end position="244"/>
    </location>
</feature>
<keyword evidence="1" id="KW-1133">Transmembrane helix</keyword>
<gene>
    <name evidence="3" type="ORF">FNY66_00505</name>
</gene>